<proteinExistence type="predicted"/>
<feature type="region of interest" description="Disordered" evidence="1">
    <location>
        <begin position="81"/>
        <end position="105"/>
    </location>
</feature>
<name>A0A5N4E2J3_CAMDR</name>
<accession>A0A5N4E2J3</accession>
<gene>
    <name evidence="2" type="ORF">Cadr_000006428</name>
</gene>
<sequence length="312" mass="33469">MGRRGTWFAFDRRHHPHLNVVWPLGALAGMNGFCLSQCPYVLKSQWPGGLANQGAPSSRLEQDGWLSFLSSLGKVVAQCPHFQRQPSPDPHPCPPRVGGAQRRAHSPAGREWLSPCLPPALAPDARQRDILIVQGQPLISGRLAPSCPGNRITPDLQTLLLAASVTATRRPSTDASARVEIRSTESQCDLCKVGEGMWHLLPGPLLESLTGPCCVQAGPAWRQGWVVAMGNTPSQLLLQQTPLHEALAVGRKCVFMGGSLKPKFSDSLPPDLTFPGKPAALLASSCKESSSLQASPGGPLFTGYFWAQGFPL</sequence>
<evidence type="ECO:0000313" key="3">
    <source>
        <dbReference type="Proteomes" id="UP000299084"/>
    </source>
</evidence>
<organism evidence="2 3">
    <name type="scientific">Camelus dromedarius</name>
    <name type="common">Dromedary</name>
    <name type="synonym">Arabian camel</name>
    <dbReference type="NCBI Taxonomy" id="9838"/>
    <lineage>
        <taxon>Eukaryota</taxon>
        <taxon>Metazoa</taxon>
        <taxon>Chordata</taxon>
        <taxon>Craniata</taxon>
        <taxon>Vertebrata</taxon>
        <taxon>Euteleostomi</taxon>
        <taxon>Mammalia</taxon>
        <taxon>Eutheria</taxon>
        <taxon>Laurasiatheria</taxon>
        <taxon>Artiodactyla</taxon>
        <taxon>Tylopoda</taxon>
        <taxon>Camelidae</taxon>
        <taxon>Camelus</taxon>
    </lineage>
</organism>
<protein>
    <submittedName>
        <fullName evidence="2">Uncharacterized protein</fullName>
    </submittedName>
</protein>
<comment type="caution">
    <text evidence="2">The sequence shown here is derived from an EMBL/GenBank/DDBJ whole genome shotgun (WGS) entry which is preliminary data.</text>
</comment>
<keyword evidence="3" id="KW-1185">Reference proteome</keyword>
<reference evidence="2 3" key="1">
    <citation type="journal article" date="2019" name="Mol. Ecol. Resour.">
        <title>Improving Illumina assemblies with Hi-C and long reads: an example with the North African dromedary.</title>
        <authorList>
            <person name="Elbers J.P."/>
            <person name="Rogers M.F."/>
            <person name="Perelman P.L."/>
            <person name="Proskuryakova A.A."/>
            <person name="Serdyukova N.A."/>
            <person name="Johnson W.E."/>
            <person name="Horin P."/>
            <person name="Corander J."/>
            <person name="Murphy D."/>
            <person name="Burger P.A."/>
        </authorList>
    </citation>
    <scope>NUCLEOTIDE SEQUENCE [LARGE SCALE GENOMIC DNA]</scope>
    <source>
        <strain evidence="2">Drom800</strain>
        <tissue evidence="2">Blood</tissue>
    </source>
</reference>
<evidence type="ECO:0000313" key="2">
    <source>
        <dbReference type="EMBL" id="KAB1277504.1"/>
    </source>
</evidence>
<dbReference type="AlphaFoldDB" id="A0A5N4E2J3"/>
<evidence type="ECO:0000256" key="1">
    <source>
        <dbReference type="SAM" id="MobiDB-lite"/>
    </source>
</evidence>
<dbReference type="EMBL" id="JWIN03000006">
    <property type="protein sequence ID" value="KAB1277504.1"/>
    <property type="molecule type" value="Genomic_DNA"/>
</dbReference>
<dbReference type="Proteomes" id="UP000299084">
    <property type="component" value="Unassembled WGS sequence"/>
</dbReference>